<gene>
    <name evidence="1" type="ORF">Y900_008560</name>
</gene>
<evidence type="ECO:0008006" key="3">
    <source>
        <dbReference type="Google" id="ProtNLM"/>
    </source>
</evidence>
<evidence type="ECO:0000313" key="2">
    <source>
        <dbReference type="Proteomes" id="UP000022835"/>
    </source>
</evidence>
<protein>
    <recommendedName>
        <fullName evidence="3">DUF1365 domain-containing protein</fullName>
    </recommendedName>
</protein>
<dbReference type="eggNOG" id="COG3496">
    <property type="taxonomic scope" value="Bacteria"/>
</dbReference>
<dbReference type="PANTHER" id="PTHR33973">
    <property type="entry name" value="OS07G0153300 PROTEIN"/>
    <property type="match status" value="1"/>
</dbReference>
<proteinExistence type="predicted"/>
<dbReference type="PANTHER" id="PTHR33973:SF4">
    <property type="entry name" value="OS07G0153300 PROTEIN"/>
    <property type="match status" value="1"/>
</dbReference>
<dbReference type="Pfam" id="PF07103">
    <property type="entry name" value="DUF1365"/>
    <property type="match status" value="1"/>
</dbReference>
<sequence>MPDVEPTSTLTGRPTTALYRTRITQLRRSPVHHHTERCSYSWYVDIDDLPRLPRWLQPFARFEGADHFHGAPDDTLRQRVDAVLADHGVHLPGGRITALLLPRVLGRACNPLSLFWCHDAQGVLRCVLAEMQHGGRRHAYLLPPGEYATPFDGSGGQYVIRAPLPDEEVDLRMSLFRDHEAAVVATVRGTRRPATVAHILRLQVTAPLAPQMTALSMRIHDSVLRLRGVPAMPRPAEQLERSPHTVAVRPGWTAQKCSWMPS</sequence>
<organism evidence="1 2">
    <name type="scientific">Mycolicibacterium aromaticivorans JS19b1 = JCM 16368</name>
    <dbReference type="NCBI Taxonomy" id="1440774"/>
    <lineage>
        <taxon>Bacteria</taxon>
        <taxon>Bacillati</taxon>
        <taxon>Actinomycetota</taxon>
        <taxon>Actinomycetes</taxon>
        <taxon>Mycobacteriales</taxon>
        <taxon>Mycobacteriaceae</taxon>
        <taxon>Mycolicibacterium</taxon>
    </lineage>
</organism>
<dbReference type="EMBL" id="JALN02000001">
    <property type="protein sequence ID" value="KDE98999.1"/>
    <property type="molecule type" value="Genomic_DNA"/>
</dbReference>
<dbReference type="STRING" id="1440774.Y900_008560"/>
<reference evidence="1" key="1">
    <citation type="submission" date="2014-05" db="EMBL/GenBank/DDBJ databases">
        <title>Genome sequence of Mycobacterium aromaticivorans strain JS19b1T (= DSM 45407T).</title>
        <authorList>
            <person name="Kwak Y."/>
            <person name="Park G.-S."/>
            <person name="Li Q.X."/>
            <person name="Lee S.-E."/>
            <person name="Shin J.-H."/>
        </authorList>
    </citation>
    <scope>NUCLEOTIDE SEQUENCE [LARGE SCALE GENOMIC DNA]</scope>
    <source>
        <strain evidence="1">JS19b1</strain>
    </source>
</reference>
<dbReference type="InterPro" id="IPR010775">
    <property type="entry name" value="DUF1365"/>
</dbReference>
<name>A0A064CEF2_9MYCO</name>
<dbReference type="AlphaFoldDB" id="A0A064CEF2"/>
<keyword evidence="2" id="KW-1185">Reference proteome</keyword>
<accession>A0A064CEF2</accession>
<comment type="caution">
    <text evidence="1">The sequence shown here is derived from an EMBL/GenBank/DDBJ whole genome shotgun (WGS) entry which is preliminary data.</text>
</comment>
<evidence type="ECO:0000313" key="1">
    <source>
        <dbReference type="EMBL" id="KDE98999.1"/>
    </source>
</evidence>
<dbReference type="Proteomes" id="UP000022835">
    <property type="component" value="Unassembled WGS sequence"/>
</dbReference>